<dbReference type="Proteomes" id="UP000054107">
    <property type="component" value="Unassembled WGS sequence"/>
</dbReference>
<dbReference type="SMART" id="SM00353">
    <property type="entry name" value="HLH"/>
    <property type="match status" value="1"/>
</dbReference>
<feature type="coiled-coil region" evidence="6">
    <location>
        <begin position="474"/>
        <end position="501"/>
    </location>
</feature>
<protein>
    <recommendedName>
        <fullName evidence="7">BHLH domain-containing protein</fullName>
    </recommendedName>
</protein>
<comment type="subcellular location">
    <subcellularLocation>
        <location evidence="1">Nucleus</location>
    </subcellularLocation>
</comment>
<dbReference type="PANTHER" id="PTHR45776">
    <property type="entry name" value="MIP04163P"/>
    <property type="match status" value="1"/>
</dbReference>
<dbReference type="Gene3D" id="4.10.280.10">
    <property type="entry name" value="Helix-loop-helix DNA-binding domain"/>
    <property type="match status" value="1"/>
</dbReference>
<keyword evidence="3" id="KW-0238">DNA-binding</keyword>
<proteinExistence type="predicted"/>
<keyword evidence="4" id="KW-0804">Transcription</keyword>
<evidence type="ECO:0000256" key="4">
    <source>
        <dbReference type="ARBA" id="ARBA00023163"/>
    </source>
</evidence>
<organism evidence="8 9">
    <name type="scientific">Parasitella parasitica</name>
    <dbReference type="NCBI Taxonomy" id="35722"/>
    <lineage>
        <taxon>Eukaryota</taxon>
        <taxon>Fungi</taxon>
        <taxon>Fungi incertae sedis</taxon>
        <taxon>Mucoromycota</taxon>
        <taxon>Mucoromycotina</taxon>
        <taxon>Mucoromycetes</taxon>
        <taxon>Mucorales</taxon>
        <taxon>Mucorineae</taxon>
        <taxon>Mucoraceae</taxon>
        <taxon>Parasitella</taxon>
    </lineage>
</organism>
<gene>
    <name evidence="8" type="primary">PARPA_07014.1 scaffold 25188</name>
</gene>
<keyword evidence="9" id="KW-1185">Reference proteome</keyword>
<dbReference type="PROSITE" id="PS50888">
    <property type="entry name" value="BHLH"/>
    <property type="match status" value="1"/>
</dbReference>
<dbReference type="OrthoDB" id="443981at2759"/>
<evidence type="ECO:0000256" key="5">
    <source>
        <dbReference type="ARBA" id="ARBA00023242"/>
    </source>
</evidence>
<evidence type="ECO:0000256" key="6">
    <source>
        <dbReference type="SAM" id="Coils"/>
    </source>
</evidence>
<dbReference type="Gene3D" id="3.40.50.150">
    <property type="entry name" value="Vaccinia Virus protein VP39"/>
    <property type="match status" value="1"/>
</dbReference>
<dbReference type="GO" id="GO:0005634">
    <property type="term" value="C:nucleus"/>
    <property type="evidence" value="ECO:0007669"/>
    <property type="project" value="UniProtKB-SubCell"/>
</dbReference>
<keyword evidence="2" id="KW-0805">Transcription regulation</keyword>
<dbReference type="GO" id="GO:0046983">
    <property type="term" value="F:protein dimerization activity"/>
    <property type="evidence" value="ECO:0007669"/>
    <property type="project" value="InterPro"/>
</dbReference>
<reference evidence="8 9" key="1">
    <citation type="submission" date="2014-09" db="EMBL/GenBank/DDBJ databases">
        <authorList>
            <person name="Ellenberger Sabrina"/>
        </authorList>
    </citation>
    <scope>NUCLEOTIDE SEQUENCE [LARGE SCALE GENOMIC DNA]</scope>
    <source>
        <strain evidence="8 9">CBS 412.66</strain>
    </source>
</reference>
<dbReference type="InterPro" id="IPR036638">
    <property type="entry name" value="HLH_DNA-bd_sf"/>
</dbReference>
<dbReference type="CDD" id="cd02440">
    <property type="entry name" value="AdoMet_MTases"/>
    <property type="match status" value="1"/>
</dbReference>
<evidence type="ECO:0000256" key="3">
    <source>
        <dbReference type="ARBA" id="ARBA00023125"/>
    </source>
</evidence>
<evidence type="ECO:0000313" key="8">
    <source>
        <dbReference type="EMBL" id="CEP12993.1"/>
    </source>
</evidence>
<dbReference type="InterPro" id="IPR019410">
    <property type="entry name" value="Methyltransf_16"/>
</dbReference>
<dbReference type="EMBL" id="LN728848">
    <property type="protein sequence ID" value="CEP12993.1"/>
    <property type="molecule type" value="Genomic_DNA"/>
</dbReference>
<evidence type="ECO:0000259" key="7">
    <source>
        <dbReference type="PROSITE" id="PS50888"/>
    </source>
</evidence>
<dbReference type="Pfam" id="PF10294">
    <property type="entry name" value="Methyltransf_16"/>
    <property type="match status" value="1"/>
</dbReference>
<accession>A0A0B7NC90</accession>
<feature type="domain" description="BHLH" evidence="7">
    <location>
        <begin position="426"/>
        <end position="477"/>
    </location>
</feature>
<keyword evidence="5" id="KW-0539">Nucleus</keyword>
<evidence type="ECO:0000256" key="1">
    <source>
        <dbReference type="ARBA" id="ARBA00004123"/>
    </source>
</evidence>
<dbReference type="AlphaFoldDB" id="A0A0B7NC90"/>
<name>A0A0B7NC90_9FUNG</name>
<dbReference type="STRING" id="35722.A0A0B7NC90"/>
<dbReference type="PANTHER" id="PTHR45776:SF2">
    <property type="entry name" value="MIP04163P"/>
    <property type="match status" value="1"/>
</dbReference>
<dbReference type="Pfam" id="PF00010">
    <property type="entry name" value="HLH"/>
    <property type="match status" value="1"/>
</dbReference>
<dbReference type="SUPFAM" id="SSF47459">
    <property type="entry name" value="HLH, helix-loop-helix DNA-binding domain"/>
    <property type="match status" value="1"/>
</dbReference>
<evidence type="ECO:0000256" key="2">
    <source>
        <dbReference type="ARBA" id="ARBA00023015"/>
    </source>
</evidence>
<dbReference type="CDD" id="cd11387">
    <property type="entry name" value="bHLHzip_USF_MITF"/>
    <property type="match status" value="1"/>
</dbReference>
<dbReference type="SUPFAM" id="SSF53335">
    <property type="entry name" value="S-adenosyl-L-methionine-dependent methyltransferases"/>
    <property type="match status" value="1"/>
</dbReference>
<dbReference type="GO" id="GO:0000981">
    <property type="term" value="F:DNA-binding transcription factor activity, RNA polymerase II-specific"/>
    <property type="evidence" value="ECO:0007669"/>
    <property type="project" value="TreeGrafter"/>
</dbReference>
<sequence length="538" mass="62140">MTTIKMKNSDLLLEQIEDLSNLAKFSAKTKGNTTRDYVDSLLDVLDELIRLSADRFMSLGDIDHDEIKEEDYKQYIVHPDDIITAKKYSSFILLKLISAEMLFEDDKDDERMGRAARLMAHMSGRGAAGPITRTWHIPFLNSDGVRQELLVPLHEPCYIGNDLGFKTWGAAPMMAKKLLQQNVIPDISDCRVLELGTGTGMVGLICDHLGASEVHVTDYHPRVLENVAYNIELNQSRAKVSKLDFIKVAKGECAEWHNQKFDIVIASDLLYEMEHAEYLPIAVEKLMKNDFYFMVPLRDTHWQEVNHFEAKMNSLGLFIRKTQDSEREEEEGLVRFRYYEFSREPLSNLGNMNYDTTPTPSYKQMTNNNNSSSNQKDMYYQATANSSPTANVDYNAKPNMSPPSIDHVDEELQQRHMQQLFEKKRRRRESHNAVERRRRDNINERIFELSTLLPERDASKNNKGTILRKSVDHIRLLHGKVNQYQQRVQELENMLEMYRMRWGDLPSSTNNGTTNGNTTTTNTANLIPAYYQQPHRDA</sequence>
<dbReference type="GO" id="GO:0000978">
    <property type="term" value="F:RNA polymerase II cis-regulatory region sequence-specific DNA binding"/>
    <property type="evidence" value="ECO:0007669"/>
    <property type="project" value="TreeGrafter"/>
</dbReference>
<evidence type="ECO:0000313" key="9">
    <source>
        <dbReference type="Proteomes" id="UP000054107"/>
    </source>
</evidence>
<dbReference type="InterPro" id="IPR029063">
    <property type="entry name" value="SAM-dependent_MTases_sf"/>
</dbReference>
<keyword evidence="6" id="KW-0175">Coiled coil</keyword>
<dbReference type="InterPro" id="IPR011598">
    <property type="entry name" value="bHLH_dom"/>
</dbReference>